<sequence length="102" mass="10255">MTELFASAVEVLPMSAVIPDPGSGEAPPVGAGFTTILGWVKWLALAVCVAGLMIAGATMAIQSRRGEGGEHMGRIVMVLTGVIVIAAATSLIGFLVDASATS</sequence>
<evidence type="ECO:0000313" key="2">
    <source>
        <dbReference type="EMBL" id="SJZ61474.1"/>
    </source>
</evidence>
<name>A0A1T4M407_9ACTN</name>
<keyword evidence="3" id="KW-1185">Reference proteome</keyword>
<dbReference type="RefSeq" id="WP_078760326.1">
    <property type="nucleotide sequence ID" value="NZ_FUWS01000002.1"/>
</dbReference>
<evidence type="ECO:0000313" key="3">
    <source>
        <dbReference type="Proteomes" id="UP000190637"/>
    </source>
</evidence>
<dbReference type="STRING" id="1122192.SAMN02745673_00927"/>
<accession>A0A1T4M407</accession>
<keyword evidence="1" id="KW-0472">Membrane</keyword>
<feature type="transmembrane region" description="Helical" evidence="1">
    <location>
        <begin position="73"/>
        <end position="96"/>
    </location>
</feature>
<reference evidence="2 3" key="1">
    <citation type="submission" date="2017-02" db="EMBL/GenBank/DDBJ databases">
        <authorList>
            <person name="Peterson S.W."/>
        </authorList>
    </citation>
    <scope>NUCLEOTIDE SEQUENCE [LARGE SCALE GENOMIC DNA]</scope>
    <source>
        <strain evidence="2 3">DSM 45154</strain>
    </source>
</reference>
<proteinExistence type="predicted"/>
<keyword evidence="1" id="KW-1133">Transmembrane helix</keyword>
<evidence type="ECO:0008006" key="4">
    <source>
        <dbReference type="Google" id="ProtNLM"/>
    </source>
</evidence>
<protein>
    <recommendedName>
        <fullName evidence="4">TrbC/VIRB2 family protein</fullName>
    </recommendedName>
</protein>
<dbReference type="EMBL" id="FUWS01000002">
    <property type="protein sequence ID" value="SJZ61474.1"/>
    <property type="molecule type" value="Genomic_DNA"/>
</dbReference>
<gene>
    <name evidence="2" type="ORF">SAMN02745673_00927</name>
</gene>
<keyword evidence="1" id="KW-0812">Transmembrane</keyword>
<dbReference type="AlphaFoldDB" id="A0A1T4M407"/>
<dbReference type="Proteomes" id="UP000190637">
    <property type="component" value="Unassembled WGS sequence"/>
</dbReference>
<organism evidence="2 3">
    <name type="scientific">Marinactinospora thermotolerans DSM 45154</name>
    <dbReference type="NCBI Taxonomy" id="1122192"/>
    <lineage>
        <taxon>Bacteria</taxon>
        <taxon>Bacillati</taxon>
        <taxon>Actinomycetota</taxon>
        <taxon>Actinomycetes</taxon>
        <taxon>Streptosporangiales</taxon>
        <taxon>Nocardiopsidaceae</taxon>
        <taxon>Marinactinospora</taxon>
    </lineage>
</organism>
<feature type="transmembrane region" description="Helical" evidence="1">
    <location>
        <begin position="42"/>
        <end position="61"/>
    </location>
</feature>
<evidence type="ECO:0000256" key="1">
    <source>
        <dbReference type="SAM" id="Phobius"/>
    </source>
</evidence>